<sequence length="185" mass="21560">MMKPFLILLSFIFLSCSREKKKQQKDVFIKDNTKSNKTNLLITENEIQSSTIVKKVDSITISKSSIWSTDCTADKFISIKTDINNMQFTVPGRFSMNSQLKKVDNNKYEFYFTDFPPIIPLPDEMQNWENLDNKKAVGYIQIIDESKITLTWFGFYNKKTKKNIQTENPFNKEHNVSANLIKCSE</sequence>
<name>A0A521F3Y9_9FLAO</name>
<gene>
    <name evidence="1" type="ORF">SAMN06265171_111104</name>
</gene>
<accession>A0A521F3Y9</accession>
<dbReference type="AlphaFoldDB" id="A0A521F3Y9"/>
<dbReference type="RefSeq" id="WP_142719447.1">
    <property type="nucleotide sequence ID" value="NZ_FXTC01000011.1"/>
</dbReference>
<evidence type="ECO:0008006" key="3">
    <source>
        <dbReference type="Google" id="ProtNLM"/>
    </source>
</evidence>
<reference evidence="1 2" key="1">
    <citation type="submission" date="2017-05" db="EMBL/GenBank/DDBJ databases">
        <authorList>
            <person name="Varghese N."/>
            <person name="Submissions S."/>
        </authorList>
    </citation>
    <scope>NUCLEOTIDE SEQUENCE [LARGE SCALE GENOMIC DNA]</scope>
    <source>
        <strain evidence="1 2">DSM 29371</strain>
    </source>
</reference>
<evidence type="ECO:0000313" key="2">
    <source>
        <dbReference type="Proteomes" id="UP000316916"/>
    </source>
</evidence>
<keyword evidence="2" id="KW-1185">Reference proteome</keyword>
<dbReference type="PROSITE" id="PS51257">
    <property type="entry name" value="PROKAR_LIPOPROTEIN"/>
    <property type="match status" value="1"/>
</dbReference>
<dbReference type="Proteomes" id="UP000316916">
    <property type="component" value="Unassembled WGS sequence"/>
</dbReference>
<dbReference type="EMBL" id="FXTC01000011">
    <property type="protein sequence ID" value="SMO90882.1"/>
    <property type="molecule type" value="Genomic_DNA"/>
</dbReference>
<proteinExistence type="predicted"/>
<protein>
    <recommendedName>
        <fullName evidence="3">Lipoprotein</fullName>
    </recommendedName>
</protein>
<organism evidence="1 2">
    <name type="scientific">Chryseobacterium rhizoplanae</name>
    <dbReference type="NCBI Taxonomy" id="1609531"/>
    <lineage>
        <taxon>Bacteria</taxon>
        <taxon>Pseudomonadati</taxon>
        <taxon>Bacteroidota</taxon>
        <taxon>Flavobacteriia</taxon>
        <taxon>Flavobacteriales</taxon>
        <taxon>Weeksellaceae</taxon>
        <taxon>Chryseobacterium group</taxon>
        <taxon>Chryseobacterium</taxon>
    </lineage>
</organism>
<evidence type="ECO:0000313" key="1">
    <source>
        <dbReference type="EMBL" id="SMO90882.1"/>
    </source>
</evidence>